<dbReference type="Proteomes" id="UP000306113">
    <property type="component" value="Unassembled WGS sequence"/>
</dbReference>
<dbReference type="InterPro" id="IPR002491">
    <property type="entry name" value="ABC_transptr_periplasmic_BD"/>
</dbReference>
<comment type="caution">
    <text evidence="2">The sequence shown here is derived from an EMBL/GenBank/DDBJ whole genome shotgun (WGS) entry which is preliminary data.</text>
</comment>
<sequence>MRLRVGPSTSASVRISKLISLGAALVFTGAAAFADAAPRRIVSMNLCTDQLAMLLSDPDRIVSLSYLATDPRSSAMHREAQVFARNQGQAEEIYLQEPDLVLAGQYTGVATVNMLKRLGKRVEVFLPAYSLEDVRDGILHMGQVLGHQARAEALVAQFDADLAALREDVQNRPLAALYYANGYTTGDKTLAGQILLAAGFDNAITRAGQSRAGNLPLELLVMLQPDAVVTGAKYPGQSRSEAILDHPVIRTLQKGRETGTVADSDWLCGTPYVLRAIADLVALRHRVEESQ</sequence>
<dbReference type="PANTHER" id="PTHR30535:SF34">
    <property type="entry name" value="MOLYBDATE-BINDING PROTEIN MOLA"/>
    <property type="match status" value="1"/>
</dbReference>
<proteinExistence type="predicted"/>
<dbReference type="PANTHER" id="PTHR30535">
    <property type="entry name" value="VITAMIN B12-BINDING PROTEIN"/>
    <property type="match status" value="1"/>
</dbReference>
<reference evidence="2 3" key="1">
    <citation type="submission" date="2019-04" db="EMBL/GenBank/DDBJ databases">
        <title>Draft genome sequence of Youngimonas vesicularis.</title>
        <authorList>
            <person name="Hameed A."/>
        </authorList>
    </citation>
    <scope>NUCLEOTIDE SEQUENCE [LARGE SCALE GENOMIC DNA]</scope>
    <source>
        <strain evidence="2 3">CC-AMW-E</strain>
    </source>
</reference>
<feature type="domain" description="Fe/B12 periplasmic-binding" evidence="1">
    <location>
        <begin position="40"/>
        <end position="291"/>
    </location>
</feature>
<accession>A0A4S3M722</accession>
<protein>
    <submittedName>
        <fullName evidence="2">ABC transporter substrate-binding protein</fullName>
    </submittedName>
</protein>
<evidence type="ECO:0000313" key="2">
    <source>
        <dbReference type="EMBL" id="THD72850.1"/>
    </source>
</evidence>
<organism evidence="2 3">
    <name type="scientific">Thalassobius vesicularis</name>
    <dbReference type="NCBI Taxonomy" id="1294297"/>
    <lineage>
        <taxon>Bacteria</taxon>
        <taxon>Pseudomonadati</taxon>
        <taxon>Pseudomonadota</taxon>
        <taxon>Alphaproteobacteria</taxon>
        <taxon>Rhodobacterales</taxon>
        <taxon>Roseobacteraceae</taxon>
        <taxon>Thalassovita</taxon>
    </lineage>
</organism>
<dbReference type="Pfam" id="PF01497">
    <property type="entry name" value="Peripla_BP_2"/>
    <property type="match status" value="1"/>
</dbReference>
<gene>
    <name evidence="2" type="ORF">E7681_13060</name>
</gene>
<keyword evidence="3" id="KW-1185">Reference proteome</keyword>
<dbReference type="Gene3D" id="3.40.50.1980">
    <property type="entry name" value="Nitrogenase molybdenum iron protein domain"/>
    <property type="match status" value="2"/>
</dbReference>
<dbReference type="SUPFAM" id="SSF53807">
    <property type="entry name" value="Helical backbone' metal receptor"/>
    <property type="match status" value="1"/>
</dbReference>
<evidence type="ECO:0000313" key="3">
    <source>
        <dbReference type="Proteomes" id="UP000306113"/>
    </source>
</evidence>
<dbReference type="EMBL" id="SSMD01000006">
    <property type="protein sequence ID" value="THD72850.1"/>
    <property type="molecule type" value="Genomic_DNA"/>
</dbReference>
<dbReference type="OrthoDB" id="1632039at2"/>
<name>A0A4S3M722_9RHOB</name>
<dbReference type="InterPro" id="IPR050902">
    <property type="entry name" value="ABC_Transporter_SBP"/>
</dbReference>
<evidence type="ECO:0000259" key="1">
    <source>
        <dbReference type="PROSITE" id="PS50983"/>
    </source>
</evidence>
<dbReference type="PROSITE" id="PS50983">
    <property type="entry name" value="FE_B12_PBP"/>
    <property type="match status" value="1"/>
</dbReference>
<dbReference type="AlphaFoldDB" id="A0A4S3M722"/>